<gene>
    <name evidence="9" type="ORF">EXIGLDRAFT_705601</name>
</gene>
<dbReference type="OrthoDB" id="262529at2759"/>
<evidence type="ECO:0000256" key="3">
    <source>
        <dbReference type="ARBA" id="ARBA00022763"/>
    </source>
</evidence>
<dbReference type="SUPFAM" id="SSF56281">
    <property type="entry name" value="Metallo-hydrolase/oxidoreductase"/>
    <property type="match status" value="1"/>
</dbReference>
<evidence type="ECO:0000313" key="10">
    <source>
        <dbReference type="Proteomes" id="UP000077266"/>
    </source>
</evidence>
<feature type="domain" description="Metallo-beta-lactamase" evidence="8">
    <location>
        <begin position="222"/>
        <end position="367"/>
    </location>
</feature>
<dbReference type="FunCoup" id="A0A165KJ04">
    <property type="interactions" value="413"/>
</dbReference>
<evidence type="ECO:0000256" key="6">
    <source>
        <dbReference type="SAM" id="MobiDB-lite"/>
    </source>
</evidence>
<comment type="subcellular location">
    <subcellularLocation>
        <location evidence="1">Nucleus</location>
    </subcellularLocation>
</comment>
<name>A0A165KJ04_EXIGL</name>
<dbReference type="PANTHER" id="PTHR23240">
    <property type="entry name" value="DNA CROSS-LINK REPAIR PROTEIN PSO2/SNM1-RELATED"/>
    <property type="match status" value="1"/>
</dbReference>
<dbReference type="Gene3D" id="3.60.15.10">
    <property type="entry name" value="Ribonuclease Z/Hydroxyacylglutathione hydrolase-like"/>
    <property type="match status" value="1"/>
</dbReference>
<organism evidence="9 10">
    <name type="scientific">Exidia glandulosa HHB12029</name>
    <dbReference type="NCBI Taxonomy" id="1314781"/>
    <lineage>
        <taxon>Eukaryota</taxon>
        <taxon>Fungi</taxon>
        <taxon>Dikarya</taxon>
        <taxon>Basidiomycota</taxon>
        <taxon>Agaricomycotina</taxon>
        <taxon>Agaricomycetes</taxon>
        <taxon>Auriculariales</taxon>
        <taxon>Exidiaceae</taxon>
        <taxon>Exidia</taxon>
    </lineage>
</organism>
<dbReference type="AlphaFoldDB" id="A0A165KJ04"/>
<dbReference type="InterPro" id="IPR011084">
    <property type="entry name" value="DRMBL"/>
</dbReference>
<dbReference type="InterPro" id="IPR001279">
    <property type="entry name" value="Metallo-B-lactamas"/>
</dbReference>
<keyword evidence="3" id="KW-0227">DNA damage</keyword>
<evidence type="ECO:0000259" key="7">
    <source>
        <dbReference type="Pfam" id="PF07522"/>
    </source>
</evidence>
<evidence type="ECO:0000259" key="8">
    <source>
        <dbReference type="Pfam" id="PF12706"/>
    </source>
</evidence>
<dbReference type="GO" id="GO:0005634">
    <property type="term" value="C:nucleus"/>
    <property type="evidence" value="ECO:0007669"/>
    <property type="project" value="UniProtKB-SubCell"/>
</dbReference>
<dbReference type="STRING" id="1314781.A0A165KJ04"/>
<dbReference type="EMBL" id="KV425943">
    <property type="protein sequence ID" value="KZV96408.1"/>
    <property type="molecule type" value="Genomic_DNA"/>
</dbReference>
<evidence type="ECO:0000256" key="2">
    <source>
        <dbReference type="ARBA" id="ARBA00010304"/>
    </source>
</evidence>
<dbReference type="InParanoid" id="A0A165KJ04"/>
<comment type="similarity">
    <text evidence="2">Belongs to the DNA repair metallo-beta-lactamase (DRMBL) family.</text>
</comment>
<evidence type="ECO:0000256" key="4">
    <source>
        <dbReference type="ARBA" id="ARBA00023204"/>
    </source>
</evidence>
<dbReference type="CDD" id="cd16273">
    <property type="entry name" value="SNM1A-1C-like_MBL-fold"/>
    <property type="match status" value="1"/>
</dbReference>
<evidence type="ECO:0000313" key="9">
    <source>
        <dbReference type="EMBL" id="KZV96408.1"/>
    </source>
</evidence>
<dbReference type="Pfam" id="PF12706">
    <property type="entry name" value="Lactamase_B_2"/>
    <property type="match status" value="1"/>
</dbReference>
<evidence type="ECO:0000256" key="1">
    <source>
        <dbReference type="ARBA" id="ARBA00004123"/>
    </source>
</evidence>
<keyword evidence="5" id="KW-0539">Nucleus</keyword>
<dbReference type="GO" id="GO:0003684">
    <property type="term" value="F:damaged DNA binding"/>
    <property type="evidence" value="ECO:0007669"/>
    <property type="project" value="TreeGrafter"/>
</dbReference>
<dbReference type="GO" id="GO:0006303">
    <property type="term" value="P:double-strand break repair via nonhomologous end joining"/>
    <property type="evidence" value="ECO:0007669"/>
    <property type="project" value="TreeGrafter"/>
</dbReference>
<reference evidence="9 10" key="1">
    <citation type="journal article" date="2016" name="Mol. Biol. Evol.">
        <title>Comparative Genomics of Early-Diverging Mushroom-Forming Fungi Provides Insights into the Origins of Lignocellulose Decay Capabilities.</title>
        <authorList>
            <person name="Nagy L.G."/>
            <person name="Riley R."/>
            <person name="Tritt A."/>
            <person name="Adam C."/>
            <person name="Daum C."/>
            <person name="Floudas D."/>
            <person name="Sun H."/>
            <person name="Yadav J.S."/>
            <person name="Pangilinan J."/>
            <person name="Larsson K.H."/>
            <person name="Matsuura K."/>
            <person name="Barry K."/>
            <person name="Labutti K."/>
            <person name="Kuo R."/>
            <person name="Ohm R.A."/>
            <person name="Bhattacharya S.S."/>
            <person name="Shirouzu T."/>
            <person name="Yoshinaga Y."/>
            <person name="Martin F.M."/>
            <person name="Grigoriev I.V."/>
            <person name="Hibbett D.S."/>
        </authorList>
    </citation>
    <scope>NUCLEOTIDE SEQUENCE [LARGE SCALE GENOMIC DNA]</scope>
    <source>
        <strain evidence="9 10">HHB12029</strain>
    </source>
</reference>
<dbReference type="PANTHER" id="PTHR23240:SF6">
    <property type="entry name" value="DNA CROSS-LINK REPAIR 1A PROTEIN"/>
    <property type="match status" value="1"/>
</dbReference>
<dbReference type="GO" id="GO:0036297">
    <property type="term" value="P:interstrand cross-link repair"/>
    <property type="evidence" value="ECO:0007669"/>
    <property type="project" value="TreeGrafter"/>
</dbReference>
<accession>A0A165KJ04</accession>
<dbReference type="Pfam" id="PF07522">
    <property type="entry name" value="DRMBL"/>
    <property type="match status" value="1"/>
</dbReference>
<dbReference type="FunFam" id="3.40.50.12650:FF:000007">
    <property type="entry name" value="DNA cross-link repair 1A protein, variant"/>
    <property type="match status" value="1"/>
</dbReference>
<dbReference type="Gene3D" id="3.40.50.12650">
    <property type="match status" value="1"/>
</dbReference>
<dbReference type="InterPro" id="IPR036866">
    <property type="entry name" value="RibonucZ/Hydroxyglut_hydro"/>
</dbReference>
<feature type="domain" description="DNA repair metallo-beta-lactamase" evidence="7">
    <location>
        <begin position="470"/>
        <end position="603"/>
    </location>
</feature>
<feature type="region of interest" description="Disordered" evidence="6">
    <location>
        <begin position="69"/>
        <end position="93"/>
    </location>
</feature>
<sequence>MRDDSAASGSSTSSATAHPQLADLSSAFDDTEMPDSDNVWALEDDELFTFAADDEDVDVDMDLDAVVLVDEQEPPGDCTPVPPPKEDPEECCPLCSSSLLELSQDDIQAHVNSCLDKLQPRNTNPSASSSSSKPSTPVDISKAKPLRPISQLRVPPAPSGSGGGGKRSNAFSMLMSGHKENEAWKEATEAEESSFKGGRRKAPFYKVMTGMPIAVDAFRYGKIPGITAYFLTHAHSDHYTNLSSSWKHGPIYCSETTGNLIVHLLGVDRKWVHPLPQDIPTVIPDTGGVEVTVIEANHCPGSSLFLFTGKQTVNAGDSTIKSSGVGTGKVYRYLHCGDFRASPAHVLHPAIKGKKLDLVYLDTTYLNAKVIEACAELAKQIVDGAATENGGSGVQGSMDLWCKSTKGKEKACDDDSSGARAVKDKSKLLVVVGTYSIGKERIVKAIAKILNAKVFCDARKRAILQCQADPELHAMLSSDARNSRVHVVPLQHISIERMEEYLEKMAGAFDRVLAFRPTGWTYVHKPLYTPPAGTDLSPAIGTVLARDQARHFTASSLKPSRGSSARIMLYGVPYSEHSSFFELTAFALSCDWVKMIATVNVGNVTTRGKMAKWFEKWQAERRARAIKGDKGVVKHRAADYW</sequence>
<feature type="compositionally biased region" description="Low complexity" evidence="6">
    <location>
        <begin position="125"/>
        <end position="137"/>
    </location>
</feature>
<keyword evidence="10" id="KW-1185">Reference proteome</keyword>
<protein>
    <submittedName>
        <fullName evidence="9">DRMBL-domain-containing protein</fullName>
    </submittedName>
</protein>
<keyword evidence="4" id="KW-0234">DNA repair</keyword>
<proteinExistence type="inferred from homology"/>
<feature type="region of interest" description="Disordered" evidence="6">
    <location>
        <begin position="120"/>
        <end position="171"/>
    </location>
</feature>
<dbReference type="Proteomes" id="UP000077266">
    <property type="component" value="Unassembled WGS sequence"/>
</dbReference>
<feature type="region of interest" description="Disordered" evidence="6">
    <location>
        <begin position="1"/>
        <end position="39"/>
    </location>
</feature>
<feature type="compositionally biased region" description="Low complexity" evidence="6">
    <location>
        <begin position="1"/>
        <end position="17"/>
    </location>
</feature>
<dbReference type="GO" id="GO:0035312">
    <property type="term" value="F:5'-3' DNA exonuclease activity"/>
    <property type="evidence" value="ECO:0007669"/>
    <property type="project" value="TreeGrafter"/>
</dbReference>
<evidence type="ECO:0000256" key="5">
    <source>
        <dbReference type="ARBA" id="ARBA00023242"/>
    </source>
</evidence>